<dbReference type="InterPro" id="IPR039425">
    <property type="entry name" value="RNA_pol_sigma-70-like"/>
</dbReference>
<evidence type="ECO:0000256" key="5">
    <source>
        <dbReference type="ARBA" id="ARBA00023163"/>
    </source>
</evidence>
<evidence type="ECO:0000313" key="7">
    <source>
        <dbReference type="Proteomes" id="UP000644147"/>
    </source>
</evidence>
<evidence type="ECO:0000313" key="6">
    <source>
        <dbReference type="EMBL" id="MBK0402372.1"/>
    </source>
</evidence>
<evidence type="ECO:0000256" key="1">
    <source>
        <dbReference type="ARBA" id="ARBA00010641"/>
    </source>
</evidence>
<comment type="similarity">
    <text evidence="1">Belongs to the sigma-70 factor family. ECF subfamily.</text>
</comment>
<dbReference type="SUPFAM" id="SSF88946">
    <property type="entry name" value="Sigma2 domain of RNA polymerase sigma factors"/>
    <property type="match status" value="1"/>
</dbReference>
<dbReference type="InterPro" id="IPR013325">
    <property type="entry name" value="RNA_pol_sigma_r2"/>
</dbReference>
<dbReference type="Proteomes" id="UP000644147">
    <property type="component" value="Unassembled WGS sequence"/>
</dbReference>
<evidence type="ECO:0000256" key="3">
    <source>
        <dbReference type="ARBA" id="ARBA00023082"/>
    </source>
</evidence>
<dbReference type="PANTHER" id="PTHR43133:SF8">
    <property type="entry name" value="RNA POLYMERASE SIGMA FACTOR HI_1459-RELATED"/>
    <property type="match status" value="1"/>
</dbReference>
<name>A0ABS1BYY2_9BACT</name>
<dbReference type="NCBIfam" id="TIGR02937">
    <property type="entry name" value="sigma70-ECF"/>
    <property type="match status" value="1"/>
</dbReference>
<dbReference type="EMBL" id="JAEHFX010000002">
    <property type="protein sequence ID" value="MBK0402372.1"/>
    <property type="molecule type" value="Genomic_DNA"/>
</dbReference>
<organism evidence="6 7">
    <name type="scientific">Adhaeribacter terrigena</name>
    <dbReference type="NCBI Taxonomy" id="2793070"/>
    <lineage>
        <taxon>Bacteria</taxon>
        <taxon>Pseudomonadati</taxon>
        <taxon>Bacteroidota</taxon>
        <taxon>Cytophagia</taxon>
        <taxon>Cytophagales</taxon>
        <taxon>Hymenobacteraceae</taxon>
        <taxon>Adhaeribacter</taxon>
    </lineage>
</organism>
<dbReference type="InterPro" id="IPR014284">
    <property type="entry name" value="RNA_pol_sigma-70_dom"/>
</dbReference>
<keyword evidence="2" id="KW-0805">Transcription regulation</keyword>
<dbReference type="Gene3D" id="1.10.10.10">
    <property type="entry name" value="Winged helix-like DNA-binding domain superfamily/Winged helix DNA-binding domain"/>
    <property type="match status" value="1"/>
</dbReference>
<dbReference type="Gene3D" id="1.10.1740.10">
    <property type="match status" value="1"/>
</dbReference>
<keyword evidence="7" id="KW-1185">Reference proteome</keyword>
<accession>A0ABS1BYY2</accession>
<keyword evidence="5" id="KW-0804">Transcription</keyword>
<comment type="caution">
    <text evidence="6">The sequence shown here is derived from an EMBL/GenBank/DDBJ whole genome shotgun (WGS) entry which is preliminary data.</text>
</comment>
<evidence type="ECO:0000256" key="4">
    <source>
        <dbReference type="ARBA" id="ARBA00023125"/>
    </source>
</evidence>
<dbReference type="SUPFAM" id="SSF88659">
    <property type="entry name" value="Sigma3 and sigma4 domains of RNA polymerase sigma factors"/>
    <property type="match status" value="1"/>
</dbReference>
<gene>
    <name evidence="6" type="ORF">I5M27_05210</name>
</gene>
<protein>
    <submittedName>
        <fullName evidence="6">Sigma-70 family RNA polymerase sigma factor</fullName>
    </submittedName>
</protein>
<proteinExistence type="inferred from homology"/>
<dbReference type="InterPro" id="IPR036388">
    <property type="entry name" value="WH-like_DNA-bd_sf"/>
</dbReference>
<dbReference type="InterPro" id="IPR013324">
    <property type="entry name" value="RNA_pol_sigma_r3/r4-like"/>
</dbReference>
<sequence length="180" mass="20932">MANDSDFIERLKRGDESCLQEIYTLYRRDFTDWAERKFSLDQEDARDMFQVTLISFYENVTNGKLAVLNSSLRTYLFAIGKYKILRDKKKAVMYANLDELPDINMLETDNEPELEKEQQAKVHAALTQLGGDCQKILELFYFQELSMVAIAQALNYKNDNVAKVKKANCMRKLASIFKSR</sequence>
<evidence type="ECO:0000256" key="2">
    <source>
        <dbReference type="ARBA" id="ARBA00023015"/>
    </source>
</evidence>
<reference evidence="6 7" key="1">
    <citation type="submission" date="2020-12" db="EMBL/GenBank/DDBJ databases">
        <title>Bacterial novel species Adhaeribacter sp. BT258 isolated from soil.</title>
        <authorList>
            <person name="Jung H.-Y."/>
        </authorList>
    </citation>
    <scope>NUCLEOTIDE SEQUENCE [LARGE SCALE GENOMIC DNA]</scope>
    <source>
        <strain evidence="6 7">BT258</strain>
    </source>
</reference>
<keyword evidence="3" id="KW-0731">Sigma factor</keyword>
<dbReference type="RefSeq" id="WP_200505120.1">
    <property type="nucleotide sequence ID" value="NZ_JAEHFX010000002.1"/>
</dbReference>
<keyword evidence="4" id="KW-0238">DNA-binding</keyword>
<dbReference type="PANTHER" id="PTHR43133">
    <property type="entry name" value="RNA POLYMERASE ECF-TYPE SIGMA FACTO"/>
    <property type="match status" value="1"/>
</dbReference>